<dbReference type="InterPro" id="IPR001841">
    <property type="entry name" value="Znf_RING"/>
</dbReference>
<reference evidence="7 8" key="1">
    <citation type="submission" date="2022-05" db="EMBL/GenBank/DDBJ databases">
        <authorList>
            <consortium name="Genoscope - CEA"/>
            <person name="William W."/>
        </authorList>
    </citation>
    <scope>NUCLEOTIDE SEQUENCE [LARGE SCALE GENOMIC DNA]</scope>
</reference>
<organism evidence="7 8">
    <name type="scientific">Porites evermanni</name>
    <dbReference type="NCBI Taxonomy" id="104178"/>
    <lineage>
        <taxon>Eukaryota</taxon>
        <taxon>Metazoa</taxon>
        <taxon>Cnidaria</taxon>
        <taxon>Anthozoa</taxon>
        <taxon>Hexacorallia</taxon>
        <taxon>Scleractinia</taxon>
        <taxon>Fungiina</taxon>
        <taxon>Poritidae</taxon>
        <taxon>Porites</taxon>
    </lineage>
</organism>
<dbReference type="PROSITE" id="PS00518">
    <property type="entry name" value="ZF_RING_1"/>
    <property type="match status" value="1"/>
</dbReference>
<dbReference type="SMART" id="SM00184">
    <property type="entry name" value="RING"/>
    <property type="match status" value="1"/>
</dbReference>
<dbReference type="PANTHER" id="PTHR25462">
    <property type="entry name" value="BONUS, ISOFORM C-RELATED"/>
    <property type="match status" value="1"/>
</dbReference>
<dbReference type="SMART" id="SM00502">
    <property type="entry name" value="BBC"/>
    <property type="match status" value="1"/>
</dbReference>
<dbReference type="InterPro" id="IPR000315">
    <property type="entry name" value="Znf_B-box"/>
</dbReference>
<dbReference type="SMART" id="SM00336">
    <property type="entry name" value="BBOX"/>
    <property type="match status" value="2"/>
</dbReference>
<dbReference type="Pfam" id="PF00643">
    <property type="entry name" value="zf-B_box"/>
    <property type="match status" value="1"/>
</dbReference>
<dbReference type="Pfam" id="PF13639">
    <property type="entry name" value="zf-RING_2"/>
    <property type="match status" value="1"/>
</dbReference>
<dbReference type="EMBL" id="CALNXI010000425">
    <property type="protein sequence ID" value="CAH3026872.1"/>
    <property type="molecule type" value="Genomic_DNA"/>
</dbReference>
<keyword evidence="8" id="KW-1185">Reference proteome</keyword>
<evidence type="ECO:0000256" key="4">
    <source>
        <dbReference type="PROSITE-ProRule" id="PRU00024"/>
    </source>
</evidence>
<keyword evidence="1" id="KW-0479">Metal-binding</keyword>
<dbReference type="CDD" id="cd19757">
    <property type="entry name" value="Bbox1"/>
    <property type="match status" value="1"/>
</dbReference>
<evidence type="ECO:0000256" key="2">
    <source>
        <dbReference type="ARBA" id="ARBA00022771"/>
    </source>
</evidence>
<evidence type="ECO:0000313" key="8">
    <source>
        <dbReference type="Proteomes" id="UP001159427"/>
    </source>
</evidence>
<accession>A0ABN8MFM7</accession>
<dbReference type="InterPro" id="IPR003649">
    <property type="entry name" value="Bbox_C"/>
</dbReference>
<dbReference type="PANTHER" id="PTHR25462:SF296">
    <property type="entry name" value="MEIOTIC P26, ISOFORM F"/>
    <property type="match status" value="1"/>
</dbReference>
<dbReference type="InterPro" id="IPR013083">
    <property type="entry name" value="Znf_RING/FYVE/PHD"/>
</dbReference>
<evidence type="ECO:0000259" key="6">
    <source>
        <dbReference type="PROSITE" id="PS50119"/>
    </source>
</evidence>
<feature type="domain" description="RING-type" evidence="5">
    <location>
        <begin position="8"/>
        <end position="51"/>
    </location>
</feature>
<protein>
    <submittedName>
        <fullName evidence="7">Uncharacterized protein</fullName>
    </submittedName>
</protein>
<dbReference type="InterPro" id="IPR017907">
    <property type="entry name" value="Znf_RING_CS"/>
</dbReference>
<name>A0ABN8MFM7_9CNID</name>
<dbReference type="PROSITE" id="PS50119">
    <property type="entry name" value="ZF_BBOX"/>
    <property type="match status" value="1"/>
</dbReference>
<dbReference type="SUPFAM" id="SSF57845">
    <property type="entry name" value="B-box zinc-binding domain"/>
    <property type="match status" value="1"/>
</dbReference>
<keyword evidence="2 4" id="KW-0863">Zinc-finger</keyword>
<evidence type="ECO:0000313" key="7">
    <source>
        <dbReference type="EMBL" id="CAH3026872.1"/>
    </source>
</evidence>
<dbReference type="Gene3D" id="3.30.160.60">
    <property type="entry name" value="Classic Zinc Finger"/>
    <property type="match status" value="1"/>
</dbReference>
<sequence length="342" mass="38471">MAFKGPECSICYEGYNDEKKCPRLLSCGHSFCSSCLERLLHGNSIDCPKCRHAVAVPTGVQGLLKNFALLDIVKEAPKEQAGHTEHTGTHDCEACDEKHTATFCCLDCKENFCKTAAQFHKRSKASRDHRVVSLEELKANPQLATVSVFCPEHNDQFRFFDKDCGLVICRDCYALNHSGHKCVTVAEAASKYRQQMEALVTKASSQVEKIKAAEGQVMRASVSMKEACEERNGEIQEFFQQLRDAINSREQVLLDKLVSLHQSKESILTWQQERLQLNRACLESAVEQAKSSIQSPSDVNFLLSRLAIVSTFETNHESHSLVLEPEAQFLPEFAQDEKVRFH</sequence>
<dbReference type="InterPro" id="IPR047153">
    <property type="entry name" value="TRIM45/56/19-like"/>
</dbReference>
<dbReference type="Gene3D" id="3.30.40.10">
    <property type="entry name" value="Zinc/RING finger domain, C3HC4 (zinc finger)"/>
    <property type="match status" value="1"/>
</dbReference>
<evidence type="ECO:0000256" key="1">
    <source>
        <dbReference type="ARBA" id="ARBA00022723"/>
    </source>
</evidence>
<keyword evidence="3" id="KW-0862">Zinc</keyword>
<evidence type="ECO:0000259" key="5">
    <source>
        <dbReference type="PROSITE" id="PS50089"/>
    </source>
</evidence>
<comment type="caution">
    <text evidence="7">The sequence shown here is derived from an EMBL/GenBank/DDBJ whole genome shotgun (WGS) entry which is preliminary data.</text>
</comment>
<proteinExistence type="predicted"/>
<evidence type="ECO:0000256" key="3">
    <source>
        <dbReference type="ARBA" id="ARBA00022833"/>
    </source>
</evidence>
<feature type="domain" description="B box-type" evidence="6">
    <location>
        <begin position="145"/>
        <end position="185"/>
    </location>
</feature>
<dbReference type="SUPFAM" id="SSF57850">
    <property type="entry name" value="RING/U-box"/>
    <property type="match status" value="1"/>
</dbReference>
<gene>
    <name evidence="7" type="ORF">PEVE_00030138</name>
</gene>
<dbReference type="Proteomes" id="UP001159427">
    <property type="component" value="Unassembled WGS sequence"/>
</dbReference>
<dbReference type="PROSITE" id="PS50089">
    <property type="entry name" value="ZF_RING_2"/>
    <property type="match status" value="1"/>
</dbReference>